<keyword evidence="1" id="KW-0393">Immunoglobulin domain</keyword>
<dbReference type="FunFam" id="2.60.40.10:FF:001774">
    <property type="entry name" value="Uncharacterized LOC100216153"/>
    <property type="match status" value="1"/>
</dbReference>
<accession>A0AAV6Z8X4</accession>
<comment type="caution">
    <text evidence="3">The sequence shown here is derived from an EMBL/GenBank/DDBJ whole genome shotgun (WGS) entry which is preliminary data.</text>
</comment>
<dbReference type="Gene3D" id="2.60.40.10">
    <property type="entry name" value="Immunoglobulins"/>
    <property type="match status" value="2"/>
</dbReference>
<gene>
    <name evidence="3" type="ORF">GDO81_020144</name>
</gene>
<reference evidence="3" key="1">
    <citation type="thesis" date="2020" institute="ProQuest LLC" country="789 East Eisenhower Parkway, Ann Arbor, MI, USA">
        <title>Comparative Genomics and Chromosome Evolution.</title>
        <authorList>
            <person name="Mudd A.B."/>
        </authorList>
    </citation>
    <scope>NUCLEOTIDE SEQUENCE</scope>
    <source>
        <strain evidence="3">237g6f4</strain>
        <tissue evidence="3">Blood</tissue>
    </source>
</reference>
<dbReference type="EMBL" id="WNYA01001372">
    <property type="protein sequence ID" value="KAG8545914.1"/>
    <property type="molecule type" value="Genomic_DNA"/>
</dbReference>
<feature type="domain" description="Ig-like" evidence="2">
    <location>
        <begin position="21"/>
        <end position="122"/>
    </location>
</feature>
<dbReference type="InterPro" id="IPR007110">
    <property type="entry name" value="Ig-like_dom"/>
</dbReference>
<dbReference type="InterPro" id="IPR050380">
    <property type="entry name" value="Immune_Resp_Modulators"/>
</dbReference>
<dbReference type="AlphaFoldDB" id="A0AAV6Z8X4"/>
<sequence>MKERGRVLSWRDQDNSFPWRPVIQEVPVPHVLMGQSLLLQYNISGYFPDAVTVHWYKKEKGAPASALIHNRDKYEILDTTSQGQLDSTYSCTARLHFTPTLKDQGSEIICRVEHPSLDEALERSSGHLRVQGKIKSRKPIKVTAGKEEMKYSLLLENFYPKDLHIEWLGLSEDVTQTYPSSEKYTNNIDKTHSVTSDCRVPEKDLKKPNFTVCVTWRHESMDDAGSRVASSLL</sequence>
<dbReference type="Proteomes" id="UP000824782">
    <property type="component" value="Unassembled WGS sequence"/>
</dbReference>
<proteinExistence type="predicted"/>
<organism evidence="3 4">
    <name type="scientific">Engystomops pustulosus</name>
    <name type="common">Tungara frog</name>
    <name type="synonym">Physalaemus pustulosus</name>
    <dbReference type="NCBI Taxonomy" id="76066"/>
    <lineage>
        <taxon>Eukaryota</taxon>
        <taxon>Metazoa</taxon>
        <taxon>Chordata</taxon>
        <taxon>Craniata</taxon>
        <taxon>Vertebrata</taxon>
        <taxon>Euteleostomi</taxon>
        <taxon>Amphibia</taxon>
        <taxon>Batrachia</taxon>
        <taxon>Anura</taxon>
        <taxon>Neobatrachia</taxon>
        <taxon>Hyloidea</taxon>
        <taxon>Leptodactylidae</taxon>
        <taxon>Leiuperinae</taxon>
        <taxon>Engystomops</taxon>
    </lineage>
</organism>
<dbReference type="InterPro" id="IPR003597">
    <property type="entry name" value="Ig_C1-set"/>
</dbReference>
<dbReference type="SUPFAM" id="SSF48726">
    <property type="entry name" value="Immunoglobulin"/>
    <property type="match status" value="1"/>
</dbReference>
<dbReference type="PANTHER" id="PTHR23411">
    <property type="entry name" value="TAPASIN"/>
    <property type="match status" value="1"/>
</dbReference>
<evidence type="ECO:0000313" key="4">
    <source>
        <dbReference type="Proteomes" id="UP000824782"/>
    </source>
</evidence>
<name>A0AAV6Z8X4_ENGPU</name>
<dbReference type="InterPro" id="IPR013783">
    <property type="entry name" value="Ig-like_fold"/>
</dbReference>
<dbReference type="InterPro" id="IPR036179">
    <property type="entry name" value="Ig-like_dom_sf"/>
</dbReference>
<evidence type="ECO:0000256" key="1">
    <source>
        <dbReference type="ARBA" id="ARBA00023319"/>
    </source>
</evidence>
<protein>
    <recommendedName>
        <fullName evidence="2">Ig-like domain-containing protein</fullName>
    </recommendedName>
</protein>
<dbReference type="Pfam" id="PF07654">
    <property type="entry name" value="C1-set"/>
    <property type="match status" value="1"/>
</dbReference>
<evidence type="ECO:0000259" key="2">
    <source>
        <dbReference type="PROSITE" id="PS50835"/>
    </source>
</evidence>
<keyword evidence="4" id="KW-1185">Reference proteome</keyword>
<dbReference type="PROSITE" id="PS50835">
    <property type="entry name" value="IG_LIKE"/>
    <property type="match status" value="1"/>
</dbReference>
<evidence type="ECO:0000313" key="3">
    <source>
        <dbReference type="EMBL" id="KAG8545914.1"/>
    </source>
</evidence>